<evidence type="ECO:0000259" key="2">
    <source>
        <dbReference type="Pfam" id="PF01167"/>
    </source>
</evidence>
<dbReference type="EMBL" id="BRXY01000253">
    <property type="protein sequence ID" value="GMH81009.1"/>
    <property type="molecule type" value="Genomic_DNA"/>
</dbReference>
<evidence type="ECO:0000256" key="1">
    <source>
        <dbReference type="ARBA" id="ARBA00007129"/>
    </source>
</evidence>
<dbReference type="InterPro" id="IPR000007">
    <property type="entry name" value="Tubby_C"/>
</dbReference>
<dbReference type="PANTHER" id="PTHR16517:SF7">
    <property type="entry name" value="PROTEIN KING TUBBY"/>
    <property type="match status" value="1"/>
</dbReference>
<comment type="caution">
    <text evidence="3">The sequence shown here is derived from an EMBL/GenBank/DDBJ whole genome shotgun (WGS) entry which is preliminary data.</text>
</comment>
<dbReference type="SUPFAM" id="SSF54518">
    <property type="entry name" value="Tubby C-terminal domain-like"/>
    <property type="match status" value="1"/>
</dbReference>
<name>A0A9W7B707_9STRA</name>
<dbReference type="PANTHER" id="PTHR16517">
    <property type="entry name" value="TUBBY-RELATED"/>
    <property type="match status" value="1"/>
</dbReference>
<protein>
    <recommendedName>
        <fullName evidence="2">Tubby C-terminal domain-containing protein</fullName>
    </recommendedName>
</protein>
<dbReference type="InterPro" id="IPR025659">
    <property type="entry name" value="Tubby-like_C"/>
</dbReference>
<dbReference type="AlphaFoldDB" id="A0A9W7B707"/>
<dbReference type="Gene3D" id="3.20.90.10">
    <property type="entry name" value="Tubby Protein, Chain A"/>
    <property type="match status" value="1"/>
</dbReference>
<keyword evidence="4" id="KW-1185">Reference proteome</keyword>
<dbReference type="OrthoDB" id="8775810at2759"/>
<reference evidence="4" key="1">
    <citation type="journal article" date="2023" name="Commun. Biol.">
        <title>Genome analysis of Parmales, the sister group of diatoms, reveals the evolutionary specialization of diatoms from phago-mixotrophs to photoautotrophs.</title>
        <authorList>
            <person name="Ban H."/>
            <person name="Sato S."/>
            <person name="Yoshikawa S."/>
            <person name="Yamada K."/>
            <person name="Nakamura Y."/>
            <person name="Ichinomiya M."/>
            <person name="Sato N."/>
            <person name="Blanc-Mathieu R."/>
            <person name="Endo H."/>
            <person name="Kuwata A."/>
            <person name="Ogata H."/>
        </authorList>
    </citation>
    <scope>NUCLEOTIDE SEQUENCE [LARGE SCALE GENOMIC DNA]</scope>
    <source>
        <strain evidence="4">NIES 3701</strain>
    </source>
</reference>
<evidence type="ECO:0000313" key="3">
    <source>
        <dbReference type="EMBL" id="GMH81009.1"/>
    </source>
</evidence>
<organism evidence="3 4">
    <name type="scientific">Triparma strigata</name>
    <dbReference type="NCBI Taxonomy" id="1606541"/>
    <lineage>
        <taxon>Eukaryota</taxon>
        <taxon>Sar</taxon>
        <taxon>Stramenopiles</taxon>
        <taxon>Ochrophyta</taxon>
        <taxon>Bolidophyceae</taxon>
        <taxon>Parmales</taxon>
        <taxon>Triparmaceae</taxon>
        <taxon>Triparma</taxon>
    </lineage>
</organism>
<evidence type="ECO:0000313" key="4">
    <source>
        <dbReference type="Proteomes" id="UP001165085"/>
    </source>
</evidence>
<gene>
    <name evidence="3" type="ORF">TrST_g11852</name>
</gene>
<dbReference type="Pfam" id="PF01167">
    <property type="entry name" value="Tub"/>
    <property type="match status" value="1"/>
</dbReference>
<accession>A0A9W7B707</accession>
<feature type="domain" description="Tubby C-terminal" evidence="2">
    <location>
        <begin position="258"/>
        <end position="358"/>
    </location>
</feature>
<comment type="similarity">
    <text evidence="1">Belongs to the TUB family.</text>
</comment>
<proteinExistence type="inferred from homology"/>
<dbReference type="Proteomes" id="UP001165085">
    <property type="component" value="Unassembled WGS sequence"/>
</dbReference>
<dbReference type="PRINTS" id="PR01573">
    <property type="entry name" value="SUPERTUBBY"/>
</dbReference>
<sequence>MTRKPPPLGEVQMDLSRPPPLTYLRDPCSVEEGIVREKISNEVVAPGNNVNPKSLNSDEWVNGRFTRLQNKNHFTYTFEDSSLFCLSAMRIGDRFYISQYRHFPKACSKKIEQSEESNEESEAFEYPPSNYIAVLDLDPNVLYGYRLYFAAGRVNYSEVGGEKRSEALNVLETGCRSIVDIKQSIILLPQAKTRVRKLTVSLPPILIHNPDTENAFLAFRGSEADSLWTRYAPEKERMNDMARQWEHYVRPEQRRNTKSNNDGGGDPYAQKKYIISSKIPLWNPDLNSLVVKFDRNRITMASSKNFILYNQSDCNDELVEPEDAIVQFGKTHSRSFSLDFKRPVCALQAFGIALSNFNFSVDQED</sequence>